<reference evidence="2 3" key="1">
    <citation type="submission" date="2024-02" db="EMBL/GenBank/DDBJ databases">
        <title>De novo assembly and annotation of 12 fungi associated with fruit tree decline syndrome in Ontario, Canada.</title>
        <authorList>
            <person name="Sulman M."/>
            <person name="Ellouze W."/>
            <person name="Ilyukhin E."/>
        </authorList>
    </citation>
    <scope>NUCLEOTIDE SEQUENCE [LARGE SCALE GENOMIC DNA]</scope>
    <source>
        <strain evidence="2 3">FDS-637</strain>
    </source>
</reference>
<comment type="caution">
    <text evidence="2">The sequence shown here is derived from an EMBL/GenBank/DDBJ whole genome shotgun (WGS) entry which is preliminary data.</text>
</comment>
<proteinExistence type="predicted"/>
<feature type="region of interest" description="Disordered" evidence="1">
    <location>
        <begin position="1"/>
        <end position="323"/>
    </location>
</feature>
<gene>
    <name evidence="2" type="ORF">SLS55_001656</name>
</gene>
<protein>
    <submittedName>
        <fullName evidence="2">Uncharacterized protein</fullName>
    </submittedName>
</protein>
<dbReference type="GeneID" id="92005741"/>
<feature type="compositionally biased region" description="Basic and acidic residues" evidence="1">
    <location>
        <begin position="247"/>
        <end position="263"/>
    </location>
</feature>
<feature type="compositionally biased region" description="Low complexity" evidence="1">
    <location>
        <begin position="353"/>
        <end position="375"/>
    </location>
</feature>
<organism evidence="2 3">
    <name type="scientific">Diplodia seriata</name>
    <dbReference type="NCBI Taxonomy" id="420778"/>
    <lineage>
        <taxon>Eukaryota</taxon>
        <taxon>Fungi</taxon>
        <taxon>Dikarya</taxon>
        <taxon>Ascomycota</taxon>
        <taxon>Pezizomycotina</taxon>
        <taxon>Dothideomycetes</taxon>
        <taxon>Dothideomycetes incertae sedis</taxon>
        <taxon>Botryosphaeriales</taxon>
        <taxon>Botryosphaeriaceae</taxon>
        <taxon>Diplodia</taxon>
    </lineage>
</organism>
<evidence type="ECO:0000256" key="1">
    <source>
        <dbReference type="SAM" id="MobiDB-lite"/>
    </source>
</evidence>
<feature type="compositionally biased region" description="Polar residues" evidence="1">
    <location>
        <begin position="47"/>
        <end position="65"/>
    </location>
</feature>
<feature type="compositionally biased region" description="Basic and acidic residues" evidence="1">
    <location>
        <begin position="378"/>
        <end position="394"/>
    </location>
</feature>
<feature type="compositionally biased region" description="Polar residues" evidence="1">
    <location>
        <begin position="264"/>
        <end position="279"/>
    </location>
</feature>
<name>A0ABR3CSK5_9PEZI</name>
<accession>A0ABR3CSK5</accession>
<feature type="compositionally biased region" description="Polar residues" evidence="1">
    <location>
        <begin position="1"/>
        <end position="10"/>
    </location>
</feature>
<feature type="compositionally biased region" description="Low complexity" evidence="1">
    <location>
        <begin position="103"/>
        <end position="124"/>
    </location>
</feature>
<dbReference type="EMBL" id="JAJVCZ030000002">
    <property type="protein sequence ID" value="KAL0262686.1"/>
    <property type="molecule type" value="Genomic_DNA"/>
</dbReference>
<keyword evidence="3" id="KW-1185">Reference proteome</keyword>
<evidence type="ECO:0000313" key="2">
    <source>
        <dbReference type="EMBL" id="KAL0262686.1"/>
    </source>
</evidence>
<dbReference type="Proteomes" id="UP001430584">
    <property type="component" value="Unassembled WGS sequence"/>
</dbReference>
<dbReference type="RefSeq" id="XP_066635715.1">
    <property type="nucleotide sequence ID" value="XM_066773148.1"/>
</dbReference>
<feature type="compositionally biased region" description="Basic and acidic residues" evidence="1">
    <location>
        <begin position="142"/>
        <end position="151"/>
    </location>
</feature>
<feature type="compositionally biased region" description="Low complexity" evidence="1">
    <location>
        <begin position="200"/>
        <end position="214"/>
    </location>
</feature>
<feature type="compositionally biased region" description="Low complexity" evidence="1">
    <location>
        <begin position="22"/>
        <end position="40"/>
    </location>
</feature>
<sequence length="427" mass="46672">METPKRSLTTKLKPFLRRQQQRDSQQQQQQLQTPRAQHQPQPKPAMEQQQQNPTNNNHRTPSRQLPQQQPQPQQQPPRKPSTLHKLGSLMAPHHKDRSSKVEPTTTATTPSAPRYMLAPDQGPSPEQPSPPVPLRSHRRRARYEDGYEEVRTTTMGGLGLTTPTKSPLRRQQPQQQPKQQTTMMMMTMGGGGGGDRPKGPRGLPQGPTTTFSGSGVSGGERRMSSSSSVSSYQHQRDQGQMLFAERSPAEAVRRMKESSEWHNRASSSARDSYQQQQQLAAVPPWKGGGAAPREVVGMRSSVAAGTKPARTGEAALSDIGNNDRPATIPAVLRLHRKPVAYHSYDGGSRYVGTSSALPAAPVPTTSATTESSPAAGDLLERCRPIRGGAEERPGAGRAAPPRGPEEAAARTTRTTPDVARWRRASRR</sequence>
<evidence type="ECO:0000313" key="3">
    <source>
        <dbReference type="Proteomes" id="UP001430584"/>
    </source>
</evidence>
<feature type="region of interest" description="Disordered" evidence="1">
    <location>
        <begin position="346"/>
        <end position="427"/>
    </location>
</feature>
<feature type="compositionally biased region" description="Low complexity" evidence="1">
    <location>
        <begin position="152"/>
        <end position="187"/>
    </location>
</feature>